<sequence>MVKASGEFSIVDMSLQALECSKHFVTTSNMPQIKGISGNLSITNRLN</sequence>
<dbReference type="Proteomes" id="UP000015102">
    <property type="component" value="Unassembled WGS sequence"/>
</dbReference>
<dbReference type="EnsemblMetazoa" id="MESCA006413-RA">
    <property type="protein sequence ID" value="MESCA006413-PA"/>
    <property type="gene ID" value="MESCA006413"/>
</dbReference>
<evidence type="ECO:0000313" key="1">
    <source>
        <dbReference type="EnsemblMetazoa" id="MESCA006413-PA"/>
    </source>
</evidence>
<dbReference type="EMBL" id="CAQQ02087316">
    <property type="status" value="NOT_ANNOTATED_CDS"/>
    <property type="molecule type" value="Genomic_DNA"/>
</dbReference>
<proteinExistence type="predicted"/>
<dbReference type="HOGENOM" id="CLU_3178128_0_0_1"/>
<reference evidence="2" key="1">
    <citation type="submission" date="2013-02" db="EMBL/GenBank/DDBJ databases">
        <authorList>
            <person name="Hughes D."/>
        </authorList>
    </citation>
    <scope>NUCLEOTIDE SEQUENCE</scope>
    <source>
        <strain>Durham</strain>
        <strain evidence="2">NC isolate 2 -- Noor lab</strain>
    </source>
</reference>
<organism evidence="1 2">
    <name type="scientific">Megaselia scalaris</name>
    <name type="common">Humpbacked fly</name>
    <name type="synonym">Phora scalaris</name>
    <dbReference type="NCBI Taxonomy" id="36166"/>
    <lineage>
        <taxon>Eukaryota</taxon>
        <taxon>Metazoa</taxon>
        <taxon>Ecdysozoa</taxon>
        <taxon>Arthropoda</taxon>
        <taxon>Hexapoda</taxon>
        <taxon>Insecta</taxon>
        <taxon>Pterygota</taxon>
        <taxon>Neoptera</taxon>
        <taxon>Endopterygota</taxon>
        <taxon>Diptera</taxon>
        <taxon>Brachycera</taxon>
        <taxon>Muscomorpha</taxon>
        <taxon>Platypezoidea</taxon>
        <taxon>Phoridae</taxon>
        <taxon>Megaseliini</taxon>
        <taxon>Megaselia</taxon>
    </lineage>
</organism>
<protein>
    <submittedName>
        <fullName evidence="1">Uncharacterized protein</fullName>
    </submittedName>
</protein>
<evidence type="ECO:0000313" key="2">
    <source>
        <dbReference type="Proteomes" id="UP000015102"/>
    </source>
</evidence>
<name>T1GRW9_MEGSC</name>
<accession>T1GRW9</accession>
<dbReference type="AlphaFoldDB" id="T1GRW9"/>
<keyword evidence="2" id="KW-1185">Reference proteome</keyword>
<reference evidence="1" key="2">
    <citation type="submission" date="2015-06" db="UniProtKB">
        <authorList>
            <consortium name="EnsemblMetazoa"/>
        </authorList>
    </citation>
    <scope>IDENTIFICATION</scope>
</reference>